<organism evidence="2">
    <name type="scientific">Rhizobium rhizogenes</name>
    <name type="common">Agrobacterium rhizogenes</name>
    <dbReference type="NCBI Taxonomy" id="359"/>
    <lineage>
        <taxon>Bacteria</taxon>
        <taxon>Pseudomonadati</taxon>
        <taxon>Pseudomonadota</taxon>
        <taxon>Alphaproteobacteria</taxon>
        <taxon>Hyphomicrobiales</taxon>
        <taxon>Rhizobiaceae</taxon>
        <taxon>Rhizobium/Agrobacterium group</taxon>
        <taxon>Rhizobium</taxon>
    </lineage>
</organism>
<sequence>MELLMPSSSQRTPPRESESARVKSDPASPNRNLPSDVLAKVATYVPTQDVVETARDLGNLERTGSAGREALRRGPIGIYHARVKRIGTSAKAVFDTIIPGEQLPDWQVNRPSETARTRAVGPLLKFQSEAGKARFTTNILNLPQPDQCDAILSVIKHLDDLGEVNKTRLIERSIEILQLDPPLTWNQGQKCPAADVLVQGEKHLNDDQKTRVQHERNNRPELLRLFRRAVADFEIEKNMAAHPRRYQDAKEPEVKPIDEVIDIIERYSRSVVTRGPNAIGLLTAHESFVKNVGDAYTRTRAEFDSSSRDRDRSALSR</sequence>
<dbReference type="EMBL" id="EU186381">
    <property type="protein sequence ID" value="ABW33671.1"/>
    <property type="molecule type" value="Genomic_DNA"/>
</dbReference>
<accession>A8W0G3</accession>
<name>A8W0G3_RHIRH</name>
<reference evidence="2" key="1">
    <citation type="journal article" date="2007" name="In Vitro Cell. Dev. Biol. Plant">
        <title>Disarming and sequencing of Agrobacterium rhizogenes strain K599 (NCPPB2659) plasmid pRi2659.</title>
        <authorList>
            <person name="Mankin S.L."/>
            <person name="Hill D.S."/>
            <person name="Olhoft P.M."/>
            <person name="Toren E."/>
            <person name="Wenck A.R."/>
            <person name="Nea L."/>
            <person name="Xing L."/>
            <person name="Brown J.A."/>
            <person name="Fu H."/>
            <person name="Ireland L."/>
            <person name="Jia H."/>
            <person name="Hillebrand H."/>
            <person name="Jones T."/>
            <person name="Song H.-S."/>
        </authorList>
    </citation>
    <scope>NUCLEOTIDE SEQUENCE</scope>
    <source>
        <strain evidence="2">K599</strain>
        <plasmid evidence="2">pRi2659</plasmid>
    </source>
</reference>
<evidence type="ECO:0000313" key="2">
    <source>
        <dbReference type="EMBL" id="ABW33671.1"/>
    </source>
</evidence>
<feature type="compositionally biased region" description="Polar residues" evidence="1">
    <location>
        <begin position="1"/>
        <end position="12"/>
    </location>
</feature>
<feature type="compositionally biased region" description="Basic and acidic residues" evidence="1">
    <location>
        <begin position="13"/>
        <end position="24"/>
    </location>
</feature>
<dbReference type="AlphaFoldDB" id="A8W0G3"/>
<protein>
    <submittedName>
        <fullName evidence="2">Rcorf114</fullName>
    </submittedName>
</protein>
<geneLocation type="plasmid" evidence="2">
    <name>pRi2659</name>
</geneLocation>
<keyword evidence="2" id="KW-0614">Plasmid</keyword>
<evidence type="ECO:0000256" key="1">
    <source>
        <dbReference type="SAM" id="MobiDB-lite"/>
    </source>
</evidence>
<feature type="region of interest" description="Disordered" evidence="1">
    <location>
        <begin position="1"/>
        <end position="34"/>
    </location>
</feature>
<proteinExistence type="predicted"/>